<protein>
    <submittedName>
        <fullName evidence="2">Uncharacterized protein</fullName>
    </submittedName>
</protein>
<keyword evidence="1" id="KW-1133">Transmembrane helix</keyword>
<comment type="caution">
    <text evidence="2">The sequence shown here is derived from an EMBL/GenBank/DDBJ whole genome shotgun (WGS) entry which is preliminary data.</text>
</comment>
<sequence length="80" mass="8871">LLAYALRAAYSCAARNVVVLFLFFFCQLRGARGWLAQRASAWLLSCFLLLAALHAGVICAARRVVLLRAFWFLVPAQRAG</sequence>
<dbReference type="AlphaFoldDB" id="A0A392RYP3"/>
<organism evidence="2 3">
    <name type="scientific">Trifolium medium</name>
    <dbReference type="NCBI Taxonomy" id="97028"/>
    <lineage>
        <taxon>Eukaryota</taxon>
        <taxon>Viridiplantae</taxon>
        <taxon>Streptophyta</taxon>
        <taxon>Embryophyta</taxon>
        <taxon>Tracheophyta</taxon>
        <taxon>Spermatophyta</taxon>
        <taxon>Magnoliopsida</taxon>
        <taxon>eudicotyledons</taxon>
        <taxon>Gunneridae</taxon>
        <taxon>Pentapetalae</taxon>
        <taxon>rosids</taxon>
        <taxon>fabids</taxon>
        <taxon>Fabales</taxon>
        <taxon>Fabaceae</taxon>
        <taxon>Papilionoideae</taxon>
        <taxon>50 kb inversion clade</taxon>
        <taxon>NPAAA clade</taxon>
        <taxon>Hologalegina</taxon>
        <taxon>IRL clade</taxon>
        <taxon>Trifolieae</taxon>
        <taxon>Trifolium</taxon>
    </lineage>
</organism>
<keyword evidence="1" id="KW-0472">Membrane</keyword>
<evidence type="ECO:0000313" key="3">
    <source>
        <dbReference type="Proteomes" id="UP000265520"/>
    </source>
</evidence>
<evidence type="ECO:0000256" key="1">
    <source>
        <dbReference type="SAM" id="Phobius"/>
    </source>
</evidence>
<keyword evidence="3" id="KW-1185">Reference proteome</keyword>
<dbReference type="Proteomes" id="UP000265520">
    <property type="component" value="Unassembled WGS sequence"/>
</dbReference>
<feature type="transmembrane region" description="Helical" evidence="1">
    <location>
        <begin position="42"/>
        <end position="61"/>
    </location>
</feature>
<feature type="transmembrane region" description="Helical" evidence="1">
    <location>
        <begin position="12"/>
        <end position="30"/>
    </location>
</feature>
<feature type="non-terminal residue" evidence="2">
    <location>
        <position position="1"/>
    </location>
</feature>
<dbReference type="EMBL" id="LXQA010289941">
    <property type="protein sequence ID" value="MCI41262.1"/>
    <property type="molecule type" value="Genomic_DNA"/>
</dbReference>
<name>A0A392RYP3_9FABA</name>
<keyword evidence="1" id="KW-0812">Transmembrane</keyword>
<accession>A0A392RYP3</accession>
<evidence type="ECO:0000313" key="2">
    <source>
        <dbReference type="EMBL" id="MCI41262.1"/>
    </source>
</evidence>
<reference evidence="2 3" key="1">
    <citation type="journal article" date="2018" name="Front. Plant Sci.">
        <title>Red Clover (Trifolium pratense) and Zigzag Clover (T. medium) - A Picture of Genomic Similarities and Differences.</title>
        <authorList>
            <person name="Dluhosova J."/>
            <person name="Istvanek J."/>
            <person name="Nedelnik J."/>
            <person name="Repkova J."/>
        </authorList>
    </citation>
    <scope>NUCLEOTIDE SEQUENCE [LARGE SCALE GENOMIC DNA]</scope>
    <source>
        <strain evidence="3">cv. 10/8</strain>
        <tissue evidence="2">Leaf</tissue>
    </source>
</reference>
<proteinExistence type="predicted"/>